<reference evidence="2" key="1">
    <citation type="submission" date="2022-11" db="EMBL/GenBank/DDBJ databases">
        <authorList>
            <person name="Petersen C."/>
        </authorList>
    </citation>
    <scope>NUCLEOTIDE SEQUENCE</scope>
    <source>
        <strain evidence="2">IBT 16849</strain>
    </source>
</reference>
<dbReference type="AlphaFoldDB" id="A0A9W9MGB7"/>
<proteinExistence type="predicted"/>
<feature type="transmembrane region" description="Helical" evidence="1">
    <location>
        <begin position="150"/>
        <end position="171"/>
    </location>
</feature>
<accession>A0A9W9MGB7</accession>
<gene>
    <name evidence="2" type="ORF">N7472_005975</name>
</gene>
<comment type="caution">
    <text evidence="2">The sequence shown here is derived from an EMBL/GenBank/DDBJ whole genome shotgun (WGS) entry which is preliminary data.</text>
</comment>
<evidence type="ECO:0000256" key="1">
    <source>
        <dbReference type="SAM" id="Phobius"/>
    </source>
</evidence>
<organism evidence="2 3">
    <name type="scientific">Penicillium cf. griseofulvum</name>
    <dbReference type="NCBI Taxonomy" id="2972120"/>
    <lineage>
        <taxon>Eukaryota</taxon>
        <taxon>Fungi</taxon>
        <taxon>Dikarya</taxon>
        <taxon>Ascomycota</taxon>
        <taxon>Pezizomycotina</taxon>
        <taxon>Eurotiomycetes</taxon>
        <taxon>Eurotiomycetidae</taxon>
        <taxon>Eurotiales</taxon>
        <taxon>Aspergillaceae</taxon>
        <taxon>Penicillium</taxon>
    </lineage>
</organism>
<name>A0A9W9MGB7_9EURO</name>
<keyword evidence="1" id="KW-0472">Membrane</keyword>
<reference evidence="2" key="2">
    <citation type="journal article" date="2023" name="IMA Fungus">
        <title>Comparative genomic study of the Penicillium genus elucidates a diverse pangenome and 15 lateral gene transfer events.</title>
        <authorList>
            <person name="Petersen C."/>
            <person name="Sorensen T."/>
            <person name="Nielsen M.R."/>
            <person name="Sondergaard T.E."/>
            <person name="Sorensen J.L."/>
            <person name="Fitzpatrick D.A."/>
            <person name="Frisvad J.C."/>
            <person name="Nielsen K.L."/>
        </authorList>
    </citation>
    <scope>NUCLEOTIDE SEQUENCE</scope>
    <source>
        <strain evidence="2">IBT 16849</strain>
    </source>
</reference>
<sequence>MQRIKLEARQHLSAAVHVARRQALGHIPAVQTLRGKRTQIHWVSVVGVLIRLIWNMIGALDNLVRVVAHVLLVVGGEPGVERPSDAGHLCTGLLGGFRPLLQRDSHGGRGRAHGAGGRGRDGTAGGCGAVELAPGFGHTHGRADLRLSPAALLVLVVVAVAAIVGAPAPVWGAQETQVAEWHTWDADIRAPGFCNEANK</sequence>
<evidence type="ECO:0000313" key="3">
    <source>
        <dbReference type="Proteomes" id="UP001150879"/>
    </source>
</evidence>
<keyword evidence="1" id="KW-1133">Transmembrane helix</keyword>
<keyword evidence="3" id="KW-1185">Reference proteome</keyword>
<dbReference type="EMBL" id="JAPQKP010000003">
    <property type="protein sequence ID" value="KAJ5200771.1"/>
    <property type="molecule type" value="Genomic_DNA"/>
</dbReference>
<keyword evidence="1" id="KW-0812">Transmembrane</keyword>
<protein>
    <submittedName>
        <fullName evidence="2">Uncharacterized protein</fullName>
    </submittedName>
</protein>
<evidence type="ECO:0000313" key="2">
    <source>
        <dbReference type="EMBL" id="KAJ5200771.1"/>
    </source>
</evidence>
<dbReference type="Proteomes" id="UP001150879">
    <property type="component" value="Unassembled WGS sequence"/>
</dbReference>